<protein>
    <submittedName>
        <fullName evidence="2">Uncharacterized protein</fullName>
    </submittedName>
</protein>
<dbReference type="EMBL" id="CCSD01000107">
    <property type="protein sequence ID" value="CDZ92024.1"/>
    <property type="molecule type" value="Genomic_DNA"/>
</dbReference>
<evidence type="ECO:0000256" key="1">
    <source>
        <dbReference type="SAM" id="MobiDB-lite"/>
    </source>
</evidence>
<dbReference type="Proteomes" id="UP000042997">
    <property type="component" value="Unassembled WGS sequence"/>
</dbReference>
<feature type="region of interest" description="Disordered" evidence="1">
    <location>
        <begin position="32"/>
        <end position="67"/>
    </location>
</feature>
<evidence type="ECO:0000313" key="3">
    <source>
        <dbReference type="Proteomes" id="UP000042997"/>
    </source>
</evidence>
<gene>
    <name evidence="2" type="ORF">RHRU231_910063</name>
</gene>
<accession>A0A098BTF6</accession>
<dbReference type="AlphaFoldDB" id="A0A098BTF6"/>
<proteinExistence type="predicted"/>
<name>A0A098BTF6_9NOCA</name>
<sequence>MEGVFASRPARTVAGVTEVTHASSWPRFGLARRHGVTRDRDRPSRPVAFGTRRVPSDTRGRGGSSVG</sequence>
<evidence type="ECO:0000313" key="2">
    <source>
        <dbReference type="EMBL" id="CDZ92024.1"/>
    </source>
</evidence>
<organism evidence="2 3">
    <name type="scientific">Rhodococcus ruber</name>
    <dbReference type="NCBI Taxonomy" id="1830"/>
    <lineage>
        <taxon>Bacteria</taxon>
        <taxon>Bacillati</taxon>
        <taxon>Actinomycetota</taxon>
        <taxon>Actinomycetes</taxon>
        <taxon>Mycobacteriales</taxon>
        <taxon>Nocardiaceae</taxon>
        <taxon>Rhodococcus</taxon>
    </lineage>
</organism>
<reference evidence="2 3" key="1">
    <citation type="journal article" date="2014" name="Genome Announc.">
        <title>Draft Genome Sequence of Propane- and Butane-Oxidizing Actinobacterium Rhodococcus ruber IEGM 231.</title>
        <authorList>
            <person name="Ivshina I.B."/>
            <person name="Kuyukina M.S."/>
            <person name="Krivoruchko A.V."/>
            <person name="Barbe V."/>
            <person name="Fischer C."/>
        </authorList>
    </citation>
    <scope>NUCLEOTIDE SEQUENCE [LARGE SCALE GENOMIC DNA]</scope>
</reference>